<proteinExistence type="predicted"/>
<evidence type="ECO:0000313" key="2">
    <source>
        <dbReference type="EMBL" id="KAF2396809.1"/>
    </source>
</evidence>
<feature type="region of interest" description="Disordered" evidence="1">
    <location>
        <begin position="114"/>
        <end position="140"/>
    </location>
</feature>
<evidence type="ECO:0000256" key="1">
    <source>
        <dbReference type="SAM" id="MobiDB-lite"/>
    </source>
</evidence>
<dbReference type="Proteomes" id="UP000799640">
    <property type="component" value="Unassembled WGS sequence"/>
</dbReference>
<accession>A0A6G1HLT4</accession>
<keyword evidence="3" id="KW-1185">Reference proteome</keyword>
<dbReference type="AlphaFoldDB" id="A0A6G1HLT4"/>
<protein>
    <submittedName>
        <fullName evidence="2">Uncharacterized protein</fullName>
    </submittedName>
</protein>
<evidence type="ECO:0000313" key="3">
    <source>
        <dbReference type="Proteomes" id="UP000799640"/>
    </source>
</evidence>
<sequence length="140" mass="15400">MGANASIETLEEKLAEIRGEVILLGVKTSERSSVEEIEVLITEVKARVDKDAKFEAELDWEIRLLCAIINILEQKIEEQRLAQQLEGMRLSPEQEKRVAAAKDEIAEVNDKLASLKVRDSGRPEGDGSGRQEGDGSGRAG</sequence>
<dbReference type="EMBL" id="ML996705">
    <property type="protein sequence ID" value="KAF2396809.1"/>
    <property type="molecule type" value="Genomic_DNA"/>
</dbReference>
<feature type="compositionally biased region" description="Basic and acidic residues" evidence="1">
    <location>
        <begin position="116"/>
        <end position="140"/>
    </location>
</feature>
<organism evidence="2 3">
    <name type="scientific">Trichodelitschia bisporula</name>
    <dbReference type="NCBI Taxonomy" id="703511"/>
    <lineage>
        <taxon>Eukaryota</taxon>
        <taxon>Fungi</taxon>
        <taxon>Dikarya</taxon>
        <taxon>Ascomycota</taxon>
        <taxon>Pezizomycotina</taxon>
        <taxon>Dothideomycetes</taxon>
        <taxon>Dothideomycetes incertae sedis</taxon>
        <taxon>Phaeotrichales</taxon>
        <taxon>Phaeotrichaceae</taxon>
        <taxon>Trichodelitschia</taxon>
    </lineage>
</organism>
<gene>
    <name evidence="2" type="ORF">EJ06DRAFT_559459</name>
</gene>
<name>A0A6G1HLT4_9PEZI</name>
<reference evidence="2" key="1">
    <citation type="journal article" date="2020" name="Stud. Mycol.">
        <title>101 Dothideomycetes genomes: a test case for predicting lifestyles and emergence of pathogens.</title>
        <authorList>
            <person name="Haridas S."/>
            <person name="Albert R."/>
            <person name="Binder M."/>
            <person name="Bloem J."/>
            <person name="Labutti K."/>
            <person name="Salamov A."/>
            <person name="Andreopoulos B."/>
            <person name="Baker S."/>
            <person name="Barry K."/>
            <person name="Bills G."/>
            <person name="Bluhm B."/>
            <person name="Cannon C."/>
            <person name="Castanera R."/>
            <person name="Culley D."/>
            <person name="Daum C."/>
            <person name="Ezra D."/>
            <person name="Gonzalez J."/>
            <person name="Henrissat B."/>
            <person name="Kuo A."/>
            <person name="Liang C."/>
            <person name="Lipzen A."/>
            <person name="Lutzoni F."/>
            <person name="Magnuson J."/>
            <person name="Mondo S."/>
            <person name="Nolan M."/>
            <person name="Ohm R."/>
            <person name="Pangilinan J."/>
            <person name="Park H.-J."/>
            <person name="Ramirez L."/>
            <person name="Alfaro M."/>
            <person name="Sun H."/>
            <person name="Tritt A."/>
            <person name="Yoshinaga Y."/>
            <person name="Zwiers L.-H."/>
            <person name="Turgeon B."/>
            <person name="Goodwin S."/>
            <person name="Spatafora J."/>
            <person name="Crous P."/>
            <person name="Grigoriev I."/>
        </authorList>
    </citation>
    <scope>NUCLEOTIDE SEQUENCE</scope>
    <source>
        <strain evidence="2">CBS 262.69</strain>
    </source>
</reference>